<dbReference type="AlphaFoldDB" id="X6NXX3"/>
<keyword evidence="7" id="KW-1185">Reference proteome</keyword>
<evidence type="ECO:0000256" key="3">
    <source>
        <dbReference type="ARBA" id="ARBA00022679"/>
    </source>
</evidence>
<feature type="non-terminal residue" evidence="6">
    <location>
        <position position="318"/>
    </location>
</feature>
<sequence>MYIIYNNVVYVMQKKKVFSAANRLSVDYLSHGTSVWVFAREQLEKYKCVNHGQGFPDWSSPEFVKKAAQDSVEEDHNQYCSPFGHPLLLEQLVVEYSKKFPKQKLTAKNIQTTIGACGALENCCQAFLNPGDEVITFEPYFDFYKFHVAHAQAFMKTVPVHLNAKKTGWEFDMKAFEQAISKKTKMFILNTVLSPFKKSARGKIFFLFFYFFCKIKPKKRGLSVGRLFYFFLYFFKKKGVCVCMVFTKQQLEEIVKVLKKHPQVIVVSDEVYEDLVYDNTVHHHIANLDDGKMFDRTITISSAAKNSVSQAGRLAGAL</sequence>
<dbReference type="Gene3D" id="3.40.640.10">
    <property type="entry name" value="Type I PLP-dependent aspartate aminotransferase-like (Major domain)"/>
    <property type="match status" value="2"/>
</dbReference>
<dbReference type="Proteomes" id="UP000023152">
    <property type="component" value="Unassembled WGS sequence"/>
</dbReference>
<feature type="domain" description="Aminotransferase class I/classII large" evidence="5">
    <location>
        <begin position="48"/>
        <end position="195"/>
    </location>
</feature>
<proteinExistence type="predicted"/>
<dbReference type="CDD" id="cd00609">
    <property type="entry name" value="AAT_like"/>
    <property type="match status" value="1"/>
</dbReference>
<dbReference type="PANTHER" id="PTHR43807">
    <property type="entry name" value="FI04487P"/>
    <property type="match status" value="1"/>
</dbReference>
<dbReference type="EMBL" id="ASPP01005661">
    <property type="protein sequence ID" value="ETO30132.1"/>
    <property type="molecule type" value="Genomic_DNA"/>
</dbReference>
<accession>X6NXX3</accession>
<dbReference type="PANTHER" id="PTHR43807:SF20">
    <property type="entry name" value="FI04487P"/>
    <property type="match status" value="1"/>
</dbReference>
<protein>
    <submittedName>
        <fullName evidence="6">Aminotransferase class I and II</fullName>
    </submittedName>
</protein>
<dbReference type="InterPro" id="IPR015421">
    <property type="entry name" value="PyrdxlP-dep_Trfase_major"/>
</dbReference>
<evidence type="ECO:0000256" key="4">
    <source>
        <dbReference type="ARBA" id="ARBA00022898"/>
    </source>
</evidence>
<keyword evidence="2 6" id="KW-0032">Aminotransferase</keyword>
<keyword evidence="3 6" id="KW-0808">Transferase</keyword>
<dbReference type="GO" id="GO:0005737">
    <property type="term" value="C:cytoplasm"/>
    <property type="evidence" value="ECO:0007669"/>
    <property type="project" value="TreeGrafter"/>
</dbReference>
<dbReference type="GO" id="GO:0016212">
    <property type="term" value="F:kynurenine-oxoglutarate transaminase activity"/>
    <property type="evidence" value="ECO:0007669"/>
    <property type="project" value="TreeGrafter"/>
</dbReference>
<dbReference type="InterPro" id="IPR015424">
    <property type="entry name" value="PyrdxlP-dep_Trfase"/>
</dbReference>
<reference evidence="6 7" key="1">
    <citation type="journal article" date="2013" name="Curr. Biol.">
        <title>The Genome of the Foraminiferan Reticulomyxa filosa.</title>
        <authorList>
            <person name="Glockner G."/>
            <person name="Hulsmann N."/>
            <person name="Schleicher M."/>
            <person name="Noegel A.A."/>
            <person name="Eichinger L."/>
            <person name="Gallinger C."/>
            <person name="Pawlowski J."/>
            <person name="Sierra R."/>
            <person name="Euteneuer U."/>
            <person name="Pillet L."/>
            <person name="Moustafa A."/>
            <person name="Platzer M."/>
            <person name="Groth M."/>
            <person name="Szafranski K."/>
            <person name="Schliwa M."/>
        </authorList>
    </citation>
    <scope>NUCLEOTIDE SEQUENCE [LARGE SCALE GENOMIC DNA]</scope>
</reference>
<evidence type="ECO:0000313" key="7">
    <source>
        <dbReference type="Proteomes" id="UP000023152"/>
    </source>
</evidence>
<dbReference type="InterPro" id="IPR004839">
    <property type="entry name" value="Aminotransferase_I/II_large"/>
</dbReference>
<dbReference type="Gene3D" id="3.90.1150.10">
    <property type="entry name" value="Aspartate Aminotransferase, domain 1"/>
    <property type="match status" value="1"/>
</dbReference>
<comment type="caution">
    <text evidence="6">The sequence shown here is derived from an EMBL/GenBank/DDBJ whole genome shotgun (WGS) entry which is preliminary data.</text>
</comment>
<dbReference type="Pfam" id="PF00155">
    <property type="entry name" value="Aminotran_1_2"/>
    <property type="match status" value="2"/>
</dbReference>
<evidence type="ECO:0000259" key="5">
    <source>
        <dbReference type="Pfam" id="PF00155"/>
    </source>
</evidence>
<dbReference type="GO" id="GO:0030170">
    <property type="term" value="F:pyridoxal phosphate binding"/>
    <property type="evidence" value="ECO:0007669"/>
    <property type="project" value="InterPro"/>
</dbReference>
<dbReference type="InterPro" id="IPR015422">
    <property type="entry name" value="PyrdxlP-dep_Trfase_small"/>
</dbReference>
<evidence type="ECO:0000313" key="6">
    <source>
        <dbReference type="EMBL" id="ETO30132.1"/>
    </source>
</evidence>
<evidence type="ECO:0000256" key="2">
    <source>
        <dbReference type="ARBA" id="ARBA00022576"/>
    </source>
</evidence>
<organism evidence="6 7">
    <name type="scientific">Reticulomyxa filosa</name>
    <dbReference type="NCBI Taxonomy" id="46433"/>
    <lineage>
        <taxon>Eukaryota</taxon>
        <taxon>Sar</taxon>
        <taxon>Rhizaria</taxon>
        <taxon>Retaria</taxon>
        <taxon>Foraminifera</taxon>
        <taxon>Monothalamids</taxon>
        <taxon>Reticulomyxidae</taxon>
        <taxon>Reticulomyxa</taxon>
    </lineage>
</organism>
<keyword evidence="4" id="KW-0663">Pyridoxal phosphate</keyword>
<name>X6NXX3_RETFI</name>
<dbReference type="SUPFAM" id="SSF53383">
    <property type="entry name" value="PLP-dependent transferases"/>
    <property type="match status" value="2"/>
</dbReference>
<gene>
    <name evidence="6" type="ORF">RFI_06988</name>
</gene>
<dbReference type="OrthoDB" id="2414662at2759"/>
<feature type="domain" description="Aminotransferase class I/classII large" evidence="5">
    <location>
        <begin position="245"/>
        <end position="314"/>
    </location>
</feature>
<dbReference type="InterPro" id="IPR051326">
    <property type="entry name" value="Kynurenine-oxoglutarate_AT"/>
</dbReference>
<evidence type="ECO:0000256" key="1">
    <source>
        <dbReference type="ARBA" id="ARBA00001933"/>
    </source>
</evidence>
<comment type="cofactor">
    <cofactor evidence="1">
        <name>pyridoxal 5'-phosphate</name>
        <dbReference type="ChEBI" id="CHEBI:597326"/>
    </cofactor>
</comment>